<keyword evidence="3" id="KW-1185">Reference proteome</keyword>
<organism evidence="2 3">
    <name type="scientific">Vespula squamosa</name>
    <name type="common">Southern yellow jacket</name>
    <name type="synonym">Wasp</name>
    <dbReference type="NCBI Taxonomy" id="30214"/>
    <lineage>
        <taxon>Eukaryota</taxon>
        <taxon>Metazoa</taxon>
        <taxon>Ecdysozoa</taxon>
        <taxon>Arthropoda</taxon>
        <taxon>Hexapoda</taxon>
        <taxon>Insecta</taxon>
        <taxon>Pterygota</taxon>
        <taxon>Neoptera</taxon>
        <taxon>Endopterygota</taxon>
        <taxon>Hymenoptera</taxon>
        <taxon>Apocrita</taxon>
        <taxon>Aculeata</taxon>
        <taxon>Vespoidea</taxon>
        <taxon>Vespidae</taxon>
        <taxon>Vespinae</taxon>
        <taxon>Vespula</taxon>
    </lineage>
</organism>
<protein>
    <submittedName>
        <fullName evidence="2">Uncharacterized protein</fullName>
    </submittedName>
</protein>
<gene>
    <name evidence="2" type="ORF">V1478_001371</name>
</gene>
<keyword evidence="1" id="KW-0472">Membrane</keyword>
<evidence type="ECO:0000256" key="1">
    <source>
        <dbReference type="SAM" id="Phobius"/>
    </source>
</evidence>
<evidence type="ECO:0000313" key="3">
    <source>
        <dbReference type="Proteomes" id="UP001607302"/>
    </source>
</evidence>
<proteinExistence type="predicted"/>
<dbReference type="EMBL" id="JAUDFV010000025">
    <property type="protein sequence ID" value="KAL2738805.1"/>
    <property type="molecule type" value="Genomic_DNA"/>
</dbReference>
<dbReference type="Proteomes" id="UP001607302">
    <property type="component" value="Unassembled WGS sequence"/>
</dbReference>
<keyword evidence="1" id="KW-1133">Transmembrane helix</keyword>
<feature type="transmembrane region" description="Helical" evidence="1">
    <location>
        <begin position="12"/>
        <end position="31"/>
    </location>
</feature>
<name>A0ABD2C1T4_VESSQ</name>
<keyword evidence="1" id="KW-0812">Transmembrane</keyword>
<dbReference type="AlphaFoldDB" id="A0ABD2C1T4"/>
<sequence>MYFKNRSPNFKNIFILFTVRVTCLIVVVKVFSKLFSAKKYEILEEDFNVFDNSHILSKNKKKNKRDIKE</sequence>
<accession>A0ABD2C1T4</accession>
<comment type="caution">
    <text evidence="2">The sequence shown here is derived from an EMBL/GenBank/DDBJ whole genome shotgun (WGS) entry which is preliminary data.</text>
</comment>
<evidence type="ECO:0000313" key="2">
    <source>
        <dbReference type="EMBL" id="KAL2738805.1"/>
    </source>
</evidence>
<reference evidence="2 3" key="1">
    <citation type="journal article" date="2024" name="Ann. Entomol. Soc. Am.">
        <title>Genomic analyses of the southern and eastern yellowjacket wasps (Hymenoptera: Vespidae) reveal evolutionary signatures of social life.</title>
        <authorList>
            <person name="Catto M.A."/>
            <person name="Caine P.B."/>
            <person name="Orr S.E."/>
            <person name="Hunt B.G."/>
            <person name="Goodisman M.A.D."/>
        </authorList>
    </citation>
    <scope>NUCLEOTIDE SEQUENCE [LARGE SCALE GENOMIC DNA]</scope>
    <source>
        <strain evidence="2">233</strain>
        <tissue evidence="2">Head and thorax</tissue>
    </source>
</reference>